<evidence type="ECO:0000256" key="2">
    <source>
        <dbReference type="ARBA" id="ARBA00022448"/>
    </source>
</evidence>
<dbReference type="NCBIfam" id="NF037982">
    <property type="entry name" value="Nramp_1"/>
    <property type="match status" value="1"/>
</dbReference>
<dbReference type="PANTHER" id="PTHR11706">
    <property type="entry name" value="SOLUTE CARRIER PROTEIN FAMILY 11 MEMBER"/>
    <property type="match status" value="1"/>
</dbReference>
<dbReference type="RefSeq" id="WP_244387084.1">
    <property type="nucleotide sequence ID" value="NZ_AP025564.1"/>
</dbReference>
<dbReference type="PANTHER" id="PTHR11706:SF33">
    <property type="entry name" value="NATURAL RESISTANCE-ASSOCIATED MACROPHAGE PROTEIN 2"/>
    <property type="match status" value="1"/>
</dbReference>
<keyword evidence="8" id="KW-1185">Reference proteome</keyword>
<dbReference type="Proteomes" id="UP001320544">
    <property type="component" value="Chromosome"/>
</dbReference>
<proteinExistence type="predicted"/>
<dbReference type="EMBL" id="AP025564">
    <property type="protein sequence ID" value="BDE97691.1"/>
    <property type="molecule type" value="Genomic_DNA"/>
</dbReference>
<comment type="subcellular location">
    <subcellularLocation>
        <location evidence="1">Membrane</location>
        <topology evidence="1">Multi-pass membrane protein</topology>
    </subcellularLocation>
</comment>
<organism evidence="7 8">
    <name type="scientific">Raoultibacter timonensis</name>
    <dbReference type="NCBI Taxonomy" id="1907662"/>
    <lineage>
        <taxon>Bacteria</taxon>
        <taxon>Bacillati</taxon>
        <taxon>Actinomycetota</taxon>
        <taxon>Coriobacteriia</taxon>
        <taxon>Eggerthellales</taxon>
        <taxon>Eggerthellaceae</taxon>
        <taxon>Raoultibacter</taxon>
    </lineage>
</organism>
<evidence type="ECO:0000313" key="8">
    <source>
        <dbReference type="Proteomes" id="UP001320544"/>
    </source>
</evidence>
<feature type="transmembrane region" description="Helical" evidence="6">
    <location>
        <begin position="123"/>
        <end position="142"/>
    </location>
</feature>
<keyword evidence="4 6" id="KW-1133">Transmembrane helix</keyword>
<keyword evidence="2" id="KW-0813">Transport</keyword>
<dbReference type="Gene3D" id="1.20.1740.10">
    <property type="entry name" value="Amino acid/polyamine transporter I"/>
    <property type="match status" value="1"/>
</dbReference>
<evidence type="ECO:0000256" key="1">
    <source>
        <dbReference type="ARBA" id="ARBA00004141"/>
    </source>
</evidence>
<reference evidence="7 8" key="1">
    <citation type="submission" date="2022-01" db="EMBL/GenBank/DDBJ databases">
        <title>Novel bile acid biosynthetic pathways are enriched in the microbiome of centenarians.</title>
        <authorList>
            <person name="Sato Y."/>
            <person name="Atarashi K."/>
            <person name="Plichta R.D."/>
            <person name="Arai Y."/>
            <person name="Sasajima S."/>
            <person name="Kearney M.S."/>
            <person name="Suda W."/>
            <person name="Takeshita K."/>
            <person name="Sasaki T."/>
            <person name="Okamoto S."/>
            <person name="Skelly N.A."/>
            <person name="Okamura Y."/>
            <person name="Vlamakis H."/>
            <person name="Li Y."/>
            <person name="Tanoue T."/>
            <person name="Takei H."/>
            <person name="Nittono H."/>
            <person name="Narushima S."/>
            <person name="Irie J."/>
            <person name="Itoh H."/>
            <person name="Moriya K."/>
            <person name="Sugiura Y."/>
            <person name="Suematsu M."/>
            <person name="Moritoki N."/>
            <person name="Shibata S."/>
            <person name="Littman R.D."/>
            <person name="Fischbach A.M."/>
            <person name="Uwamino Y."/>
            <person name="Inoue T."/>
            <person name="Honda A."/>
            <person name="Hattori M."/>
            <person name="Murai T."/>
            <person name="Xavier J.R."/>
            <person name="Hirose N."/>
            <person name="Honda K."/>
        </authorList>
    </citation>
    <scope>NUCLEOTIDE SEQUENCE [LARGE SCALE GENOMIC DNA]</scope>
    <source>
        <strain evidence="7 8">CE91-St30</strain>
    </source>
</reference>
<name>A0ABM7WMV7_9ACTN</name>
<evidence type="ECO:0000256" key="3">
    <source>
        <dbReference type="ARBA" id="ARBA00022692"/>
    </source>
</evidence>
<feature type="transmembrane region" description="Helical" evidence="6">
    <location>
        <begin position="231"/>
        <end position="256"/>
    </location>
</feature>
<dbReference type="Pfam" id="PF01566">
    <property type="entry name" value="Nramp"/>
    <property type="match status" value="1"/>
</dbReference>
<evidence type="ECO:0000256" key="4">
    <source>
        <dbReference type="ARBA" id="ARBA00022989"/>
    </source>
</evidence>
<feature type="transmembrane region" description="Helical" evidence="6">
    <location>
        <begin position="382"/>
        <end position="403"/>
    </location>
</feature>
<gene>
    <name evidence="7" type="primary">mntH</name>
    <name evidence="7" type="ORF">CE91St30_30240</name>
</gene>
<evidence type="ECO:0000256" key="6">
    <source>
        <dbReference type="SAM" id="Phobius"/>
    </source>
</evidence>
<feature type="transmembrane region" description="Helical" evidence="6">
    <location>
        <begin position="348"/>
        <end position="370"/>
    </location>
</feature>
<feature type="transmembrane region" description="Helical" evidence="6">
    <location>
        <begin position="276"/>
        <end position="303"/>
    </location>
</feature>
<feature type="transmembrane region" description="Helical" evidence="6">
    <location>
        <begin position="83"/>
        <end position="103"/>
    </location>
</feature>
<dbReference type="InterPro" id="IPR001046">
    <property type="entry name" value="NRAMP_fam"/>
</dbReference>
<sequence length="416" mass="43434">MSSSLVQRLKSIGPGALVAAGFIGPGTVTTCTVSGANYGYTMLWALLFATVATIIFQEMAARIGIVSQKGLGENIRDRIPNKALMWIAIVVVLIAIFVGNIAYETGNITGGILGIQAFAPDIPMIPIVIVLGIAAFAAMWIGSYKVVEVILTAIVVFMGVVFAVTAFASNPDWGAVAHGLFVPALPAEGSAGILTAVGLIGTTIVPYNLFLHASGAGERWKDPEKVSDARLDAVISIGLGGIISMAILICAAANIYGTGVTVTNGKDMALALQPLLGSWATWMIGLGLLAAGFSSAITASLSAAYAVNGVLGWKKTLKDIKFKVIWMIVLLAGCIMACVLGHSPTELILVAQAANAILLPFIAFFVLYCANGKDLGKWRNHLFANIAGVVIIVITLFMCWRNMSSFISSLTALIGG</sequence>
<feature type="transmembrane region" description="Helical" evidence="6">
    <location>
        <begin position="324"/>
        <end position="342"/>
    </location>
</feature>
<accession>A0ABM7WMV7</accession>
<keyword evidence="3 6" id="KW-0812">Transmembrane</keyword>
<keyword evidence="5 6" id="KW-0472">Membrane</keyword>
<feature type="transmembrane region" description="Helical" evidence="6">
    <location>
        <begin position="12"/>
        <end position="36"/>
    </location>
</feature>
<evidence type="ECO:0000256" key="5">
    <source>
        <dbReference type="ARBA" id="ARBA00023136"/>
    </source>
</evidence>
<protein>
    <submittedName>
        <fullName evidence="7">Manganese transporter</fullName>
    </submittedName>
</protein>
<feature type="transmembrane region" description="Helical" evidence="6">
    <location>
        <begin position="149"/>
        <end position="169"/>
    </location>
</feature>
<feature type="transmembrane region" description="Helical" evidence="6">
    <location>
        <begin position="189"/>
        <end position="210"/>
    </location>
</feature>
<feature type="transmembrane region" description="Helical" evidence="6">
    <location>
        <begin position="42"/>
        <end position="63"/>
    </location>
</feature>
<evidence type="ECO:0000313" key="7">
    <source>
        <dbReference type="EMBL" id="BDE97691.1"/>
    </source>
</evidence>